<dbReference type="InterPro" id="IPR000014">
    <property type="entry name" value="PAS"/>
</dbReference>
<dbReference type="Pfam" id="PF00989">
    <property type="entry name" value="PAS"/>
    <property type="match status" value="1"/>
</dbReference>
<comment type="caution">
    <text evidence="7">The sequence shown here is derived from an EMBL/GenBank/DDBJ whole genome shotgun (WGS) entry which is preliminary data.</text>
</comment>
<dbReference type="GO" id="GO:0006355">
    <property type="term" value="P:regulation of DNA-templated transcription"/>
    <property type="evidence" value="ECO:0007669"/>
    <property type="project" value="InterPro"/>
</dbReference>
<name>A0AAE3AI17_9FIRM</name>
<evidence type="ECO:0000313" key="7">
    <source>
        <dbReference type="EMBL" id="MCC2135611.1"/>
    </source>
</evidence>
<keyword evidence="8" id="KW-1185">Reference proteome</keyword>
<evidence type="ECO:0000256" key="1">
    <source>
        <dbReference type="ARBA" id="ARBA00022485"/>
    </source>
</evidence>
<organism evidence="7 8">
    <name type="scientific">Hominenteromicrobium mulieris</name>
    <dbReference type="NCBI Taxonomy" id="2885357"/>
    <lineage>
        <taxon>Bacteria</taxon>
        <taxon>Bacillati</taxon>
        <taxon>Bacillota</taxon>
        <taxon>Clostridia</taxon>
        <taxon>Eubacteriales</taxon>
        <taxon>Oscillospiraceae</taxon>
        <taxon>Hominenteromicrobium</taxon>
    </lineage>
</organism>
<dbReference type="GO" id="GO:0051539">
    <property type="term" value="F:4 iron, 4 sulfur cluster binding"/>
    <property type="evidence" value="ECO:0007669"/>
    <property type="project" value="UniProtKB-KW"/>
</dbReference>
<evidence type="ECO:0000313" key="8">
    <source>
        <dbReference type="Proteomes" id="UP001199424"/>
    </source>
</evidence>
<dbReference type="AlphaFoldDB" id="A0AAE3AI17"/>
<dbReference type="InterPro" id="IPR017900">
    <property type="entry name" value="4Fe4S_Fe_S_CS"/>
</dbReference>
<accession>A0AAE3AI17</accession>
<dbReference type="Pfam" id="PF04060">
    <property type="entry name" value="FeS"/>
    <property type="match status" value="1"/>
</dbReference>
<dbReference type="PROSITE" id="PS51656">
    <property type="entry name" value="4FE4S"/>
    <property type="match status" value="1"/>
</dbReference>
<dbReference type="SUPFAM" id="SSF53920">
    <property type="entry name" value="Fe-only hydrogenase"/>
    <property type="match status" value="1"/>
</dbReference>
<protein>
    <submittedName>
        <fullName evidence="7">4Fe-4S binding protein</fullName>
    </submittedName>
</protein>
<dbReference type="PANTHER" id="PTHR11615">
    <property type="entry name" value="NITRATE, FORMATE, IRON DEHYDROGENASE"/>
    <property type="match status" value="1"/>
</dbReference>
<feature type="domain" description="4Fe-4S ferredoxin-type" evidence="5">
    <location>
        <begin position="32"/>
        <end position="61"/>
    </location>
</feature>
<dbReference type="Gene3D" id="3.30.450.20">
    <property type="entry name" value="PAS domain"/>
    <property type="match status" value="1"/>
</dbReference>
<dbReference type="InterPro" id="IPR017896">
    <property type="entry name" value="4Fe4S_Fe-S-bd"/>
</dbReference>
<feature type="domain" description="4Fe-4S ferredoxin-type" evidence="5">
    <location>
        <begin position="3"/>
        <end position="31"/>
    </location>
</feature>
<dbReference type="PROSITE" id="PS51379">
    <property type="entry name" value="4FE4S_FER_2"/>
    <property type="match status" value="2"/>
</dbReference>
<keyword evidence="2" id="KW-0479">Metal-binding</keyword>
<evidence type="ECO:0000256" key="2">
    <source>
        <dbReference type="ARBA" id="ARBA00022723"/>
    </source>
</evidence>
<dbReference type="SUPFAM" id="SSF54862">
    <property type="entry name" value="4Fe-4S ferredoxins"/>
    <property type="match status" value="1"/>
</dbReference>
<dbReference type="InterPro" id="IPR004108">
    <property type="entry name" value="Fe_hydrogenase_lsu_C"/>
</dbReference>
<keyword evidence="1" id="KW-0004">4Fe-4S</keyword>
<dbReference type="Pfam" id="PF02906">
    <property type="entry name" value="Fe_hyd_lg_C"/>
    <property type="match status" value="2"/>
</dbReference>
<evidence type="ECO:0000259" key="5">
    <source>
        <dbReference type="PROSITE" id="PS51379"/>
    </source>
</evidence>
<dbReference type="InterPro" id="IPR035965">
    <property type="entry name" value="PAS-like_dom_sf"/>
</dbReference>
<dbReference type="EMBL" id="JAJEQC010000001">
    <property type="protein sequence ID" value="MCC2135611.1"/>
    <property type="molecule type" value="Genomic_DNA"/>
</dbReference>
<gene>
    <name evidence="7" type="ORF">LKD31_01070</name>
</gene>
<sequence>MPDYLKLKKSNCQNCYKCIRHCPVKSIRFQSSQAHIVKDECILCGQCFVVCPQNAKEIRNDVPIAEMFVKGECPVAVSLAPSFVANYPGATIETMRAALKKLGFDRVEETAVGASVVKTEYEKIIKERRQSVIISTCCHSVNTLVQKYYPEALPYLAHVLSPMQAHCKMLKEEDPELKTVFIGPCISKKAEADESPYVDCVLTFEELSAWFEKEGITVEAGEDHTEESRARLFPTTGGILRTMVCDDPEYTYMAIDGVENCINALEDIKSGKMENCFVEMSACFGSCINGPAMDQGQRQPVQDFIAVNKYAGKKDFVVPQPASEELKHDFDYISLYHLMPGNIEIEAILKKMGKTRPEQELNCGACGYNTCREKAIAVYQGKAEISMCLPYLLGKAQSFSDTIINNTPNGILVLNESLEIQQINAAARKIVNVKHTSEVLGKQVIRILDPRVFIDVMQSGRGVRDERVYLAEYGKYVDQTVLYDRNYHIIMCIMRDVTDEMNEHLKKEKMGQQTIEVTNRVIEKQMRVVQEIASLLGETTAETKIALTKLKESLQDE</sequence>
<dbReference type="SUPFAM" id="SSF55785">
    <property type="entry name" value="PYP-like sensor domain (PAS domain)"/>
    <property type="match status" value="1"/>
</dbReference>
<dbReference type="Gene3D" id="3.30.70.20">
    <property type="match status" value="1"/>
</dbReference>
<dbReference type="GO" id="GO:0046872">
    <property type="term" value="F:metal ion binding"/>
    <property type="evidence" value="ECO:0007669"/>
    <property type="project" value="UniProtKB-KW"/>
</dbReference>
<evidence type="ECO:0000256" key="3">
    <source>
        <dbReference type="ARBA" id="ARBA00023004"/>
    </source>
</evidence>
<evidence type="ECO:0000256" key="4">
    <source>
        <dbReference type="ARBA" id="ARBA00023014"/>
    </source>
</evidence>
<dbReference type="PROSITE" id="PS00198">
    <property type="entry name" value="4FE4S_FER_1"/>
    <property type="match status" value="1"/>
</dbReference>
<dbReference type="InterPro" id="IPR050340">
    <property type="entry name" value="Cytosolic_Fe-S_CAF"/>
</dbReference>
<dbReference type="CDD" id="cd00130">
    <property type="entry name" value="PAS"/>
    <property type="match status" value="1"/>
</dbReference>
<dbReference type="InterPro" id="IPR013767">
    <property type="entry name" value="PAS_fold"/>
</dbReference>
<evidence type="ECO:0000259" key="6">
    <source>
        <dbReference type="PROSITE" id="PS51656"/>
    </source>
</evidence>
<dbReference type="RefSeq" id="WP_308448247.1">
    <property type="nucleotide sequence ID" value="NZ_JAJEQC010000001.1"/>
</dbReference>
<dbReference type="Pfam" id="PF13237">
    <property type="entry name" value="Fer4_10"/>
    <property type="match status" value="1"/>
</dbReference>
<reference evidence="7" key="1">
    <citation type="submission" date="2021-10" db="EMBL/GenBank/DDBJ databases">
        <title>Anaerobic single-cell dispensing facilitates the cultivation of human gut bacteria.</title>
        <authorList>
            <person name="Afrizal A."/>
        </authorList>
    </citation>
    <scope>NUCLEOTIDE SEQUENCE</scope>
    <source>
        <strain evidence="7">CLA-AA-H250</strain>
    </source>
</reference>
<dbReference type="InterPro" id="IPR007202">
    <property type="entry name" value="4Fe-4S_dom"/>
</dbReference>
<proteinExistence type="predicted"/>
<dbReference type="Gene3D" id="3.40.950.10">
    <property type="entry name" value="Fe-only Hydrogenase (Larger Subunit), Chain L, domain 3"/>
    <property type="match status" value="1"/>
</dbReference>
<dbReference type="InterPro" id="IPR009016">
    <property type="entry name" value="Fe_hydrogenase"/>
</dbReference>
<feature type="domain" description="4Fe-4S" evidence="6">
    <location>
        <begin position="344"/>
        <end position="405"/>
    </location>
</feature>
<keyword evidence="3" id="KW-0408">Iron</keyword>
<dbReference type="Proteomes" id="UP001199424">
    <property type="component" value="Unassembled WGS sequence"/>
</dbReference>
<dbReference type="Gene3D" id="1.10.15.40">
    <property type="entry name" value="Electron transport complex subunit B, putative Fe-S cluster"/>
    <property type="match status" value="1"/>
</dbReference>
<keyword evidence="4" id="KW-0411">Iron-sulfur</keyword>